<evidence type="ECO:0000256" key="1">
    <source>
        <dbReference type="ARBA" id="ARBA00004496"/>
    </source>
</evidence>
<evidence type="ECO:0000256" key="3">
    <source>
        <dbReference type="ARBA" id="ARBA00022443"/>
    </source>
</evidence>
<keyword evidence="6" id="KW-0075">B-cell activation</keyword>
<accession>A0ABM1KK33</accession>
<dbReference type="Proteomes" id="UP000694871">
    <property type="component" value="Unplaced"/>
</dbReference>
<dbReference type="PROSITE" id="PS50003">
    <property type="entry name" value="PH_DOMAIN"/>
    <property type="match status" value="1"/>
</dbReference>
<keyword evidence="4" id="KW-0963">Cytoplasm</keyword>
<evidence type="ECO:0000256" key="4">
    <source>
        <dbReference type="ARBA" id="ARBA00022490"/>
    </source>
</evidence>
<dbReference type="SMART" id="SM00233">
    <property type="entry name" value="PH"/>
    <property type="match status" value="1"/>
</dbReference>
<keyword evidence="12" id="KW-0808">Transferase</keyword>
<dbReference type="InterPro" id="IPR001452">
    <property type="entry name" value="SH3_domain"/>
</dbReference>
<reference evidence="12" key="1">
    <citation type="submission" date="2025-08" db="UniProtKB">
        <authorList>
            <consortium name="RefSeq"/>
        </authorList>
    </citation>
    <scope>IDENTIFICATION</scope>
</reference>
<name>A0ABM1KK33_GEKJA</name>
<dbReference type="InterPro" id="IPR011993">
    <property type="entry name" value="PH-like_dom_sf"/>
</dbReference>
<organism evidence="11 12">
    <name type="scientific">Gekko japonicus</name>
    <name type="common">Schlegel's Japanese gecko</name>
    <dbReference type="NCBI Taxonomy" id="146911"/>
    <lineage>
        <taxon>Eukaryota</taxon>
        <taxon>Metazoa</taxon>
        <taxon>Chordata</taxon>
        <taxon>Craniata</taxon>
        <taxon>Vertebrata</taxon>
        <taxon>Euteleostomi</taxon>
        <taxon>Lepidosauria</taxon>
        <taxon>Squamata</taxon>
        <taxon>Bifurcata</taxon>
        <taxon>Gekkota</taxon>
        <taxon>Gekkonidae</taxon>
        <taxon>Gekkoninae</taxon>
        <taxon>Gekko</taxon>
    </lineage>
</organism>
<protein>
    <submittedName>
        <fullName evidence="12">Src kinase-associated phosphoprotein 2 isoform X2</fullName>
    </submittedName>
</protein>
<evidence type="ECO:0000256" key="7">
    <source>
        <dbReference type="PROSITE-ProRule" id="PRU00192"/>
    </source>
</evidence>
<evidence type="ECO:0000256" key="8">
    <source>
        <dbReference type="SAM" id="MobiDB-lite"/>
    </source>
</evidence>
<keyword evidence="3 7" id="KW-0728">SH3 domain</keyword>
<dbReference type="SUPFAM" id="SSF50044">
    <property type="entry name" value="SH3-domain"/>
    <property type="match status" value="1"/>
</dbReference>
<dbReference type="RefSeq" id="XP_015274070.1">
    <property type="nucleotide sequence ID" value="XM_015418584.1"/>
</dbReference>
<dbReference type="PANTHER" id="PTHR15129">
    <property type="entry name" value="SRC-ASSOCIATED ADAPTOR PROTEIN"/>
    <property type="match status" value="1"/>
</dbReference>
<keyword evidence="11" id="KW-1185">Reference proteome</keyword>
<dbReference type="GeneID" id="107116632"/>
<dbReference type="PROSITE" id="PS50002">
    <property type="entry name" value="SH3"/>
    <property type="match status" value="1"/>
</dbReference>
<dbReference type="Gene3D" id="2.30.29.30">
    <property type="entry name" value="Pleckstrin-homology domain (PH domain)/Phosphotyrosine-binding domain (PTB)"/>
    <property type="match status" value="1"/>
</dbReference>
<comment type="subcellular location">
    <subcellularLocation>
        <location evidence="1">Cytoplasm</location>
    </subcellularLocation>
</comment>
<dbReference type="PANTHER" id="PTHR15129:SF2">
    <property type="entry name" value="SRC KINASE-ASSOCIATED PHOSPHOPROTEIN 2"/>
    <property type="match status" value="1"/>
</dbReference>
<proteinExistence type="inferred from homology"/>
<evidence type="ECO:0000256" key="2">
    <source>
        <dbReference type="ARBA" id="ARBA00005864"/>
    </source>
</evidence>
<feature type="domain" description="SH3" evidence="9">
    <location>
        <begin position="240"/>
        <end position="301"/>
    </location>
</feature>
<dbReference type="Pfam" id="PF00018">
    <property type="entry name" value="SH3_1"/>
    <property type="match status" value="1"/>
</dbReference>
<dbReference type="SUPFAM" id="SSF50729">
    <property type="entry name" value="PH domain-like"/>
    <property type="match status" value="1"/>
</dbReference>
<dbReference type="PRINTS" id="PR00452">
    <property type="entry name" value="SH3DOMAIN"/>
</dbReference>
<evidence type="ECO:0000259" key="10">
    <source>
        <dbReference type="PROSITE" id="PS50003"/>
    </source>
</evidence>
<evidence type="ECO:0000313" key="12">
    <source>
        <dbReference type="RefSeq" id="XP_015274070.1"/>
    </source>
</evidence>
<dbReference type="GO" id="GO:0016301">
    <property type="term" value="F:kinase activity"/>
    <property type="evidence" value="ECO:0007669"/>
    <property type="project" value="UniProtKB-KW"/>
</dbReference>
<comment type="similarity">
    <text evidence="2">Belongs to the SKAP family.</text>
</comment>
<keyword evidence="12" id="KW-0418">Kinase</keyword>
<dbReference type="InterPro" id="IPR001849">
    <property type="entry name" value="PH_domain"/>
</dbReference>
<dbReference type="InterPro" id="IPR036028">
    <property type="entry name" value="SH3-like_dom_sf"/>
</dbReference>
<gene>
    <name evidence="12" type="primary">SKAP2</name>
</gene>
<dbReference type="Pfam" id="PF00169">
    <property type="entry name" value="PH"/>
    <property type="match status" value="1"/>
</dbReference>
<dbReference type="SMART" id="SM00326">
    <property type="entry name" value="SH3"/>
    <property type="match status" value="1"/>
</dbReference>
<evidence type="ECO:0000313" key="11">
    <source>
        <dbReference type="Proteomes" id="UP000694871"/>
    </source>
</evidence>
<sequence>MHSAPVIPEEVASLLAGELEDGEEREGPWPLAPDNLSDRYDKDDEGPSDGTQLLPVGAQDLQFVLKSGYLEKRRKDHSFLGFEWQKRWCALSRTVFYYYGSDKDKQQKGEFAIDGYTVRMNNTLRKDGKKDCCFEIAAPDKRIYQFTAATPKEAEEWVQSLKFVLQDMESEVIPEEVEEYDDVGESDISSPQVSMQPMEDDIYEVLPEEEEEAKVPAKTEERKKLSPENIANVSGNKNTDYANFYQGMWDCAGDVPDELTFKRGDVIYILSKEYNRFGWWVGEMKGTIGLVPKAYIMEMYDI</sequence>
<evidence type="ECO:0000256" key="6">
    <source>
        <dbReference type="ARBA" id="ARBA00022936"/>
    </source>
</evidence>
<feature type="domain" description="PH" evidence="10">
    <location>
        <begin position="63"/>
        <end position="166"/>
    </location>
</feature>
<dbReference type="CDD" id="cd13381">
    <property type="entry name" value="PH_Skap-hom_Skap2"/>
    <property type="match status" value="1"/>
</dbReference>
<feature type="region of interest" description="Disordered" evidence="8">
    <location>
        <begin position="1"/>
        <end position="53"/>
    </location>
</feature>
<evidence type="ECO:0000259" key="9">
    <source>
        <dbReference type="PROSITE" id="PS50002"/>
    </source>
</evidence>
<keyword evidence="5" id="KW-0597">Phosphoprotein</keyword>
<dbReference type="Gene3D" id="2.30.30.40">
    <property type="entry name" value="SH3 Domains"/>
    <property type="match status" value="1"/>
</dbReference>
<evidence type="ECO:0000256" key="5">
    <source>
        <dbReference type="ARBA" id="ARBA00022553"/>
    </source>
</evidence>
<dbReference type="InterPro" id="IPR037781">
    <property type="entry name" value="SKAP_fam"/>
</dbReference>